<dbReference type="AlphaFoldDB" id="A0A1I1CKX4"/>
<evidence type="ECO:0000313" key="2">
    <source>
        <dbReference type="Proteomes" id="UP000243799"/>
    </source>
</evidence>
<organism evidence="1 2">
    <name type="scientific">Amycolatopsis marina</name>
    <dbReference type="NCBI Taxonomy" id="490629"/>
    <lineage>
        <taxon>Bacteria</taxon>
        <taxon>Bacillati</taxon>
        <taxon>Actinomycetota</taxon>
        <taxon>Actinomycetes</taxon>
        <taxon>Pseudonocardiales</taxon>
        <taxon>Pseudonocardiaceae</taxon>
        <taxon>Amycolatopsis</taxon>
    </lineage>
</organism>
<gene>
    <name evidence="1" type="ORF">SAMN05216266_13326</name>
</gene>
<accession>A0A1I1CKX4</accession>
<protein>
    <submittedName>
        <fullName evidence="1">Uncharacterized protein</fullName>
    </submittedName>
</protein>
<evidence type="ECO:0000313" key="1">
    <source>
        <dbReference type="EMBL" id="SFB63117.1"/>
    </source>
</evidence>
<sequence>MGSKECREVTGGGTKLFTCVHREGRLDAPAVGFGRLGQFDTYADSNPDMLSHNPEVTLKRLVNPVTVPPAPVFRHSHEKLNKIVEAHGIVRRHGQSAAQSGVDDLDVHGPDLPSASTGDVAQDEGVLISANHHLAHRIIIANDPNRRHPFIVHGSRDTPKPHAALKILCHAA</sequence>
<keyword evidence="2" id="KW-1185">Reference proteome</keyword>
<reference evidence="2" key="1">
    <citation type="submission" date="2016-10" db="EMBL/GenBank/DDBJ databases">
        <authorList>
            <person name="Varghese N."/>
            <person name="Submissions S."/>
        </authorList>
    </citation>
    <scope>NUCLEOTIDE SEQUENCE [LARGE SCALE GENOMIC DNA]</scope>
    <source>
        <strain evidence="2">CGMCC 4.3568</strain>
    </source>
</reference>
<name>A0A1I1CKX4_9PSEU</name>
<proteinExistence type="predicted"/>
<dbReference type="Proteomes" id="UP000243799">
    <property type="component" value="Unassembled WGS sequence"/>
</dbReference>
<dbReference type="STRING" id="490629.SAMN05216266_13326"/>
<dbReference type="EMBL" id="FOKG01000033">
    <property type="protein sequence ID" value="SFB63117.1"/>
    <property type="molecule type" value="Genomic_DNA"/>
</dbReference>